<dbReference type="GeneID" id="106173441"/>
<accession>A0A1S3JI20</accession>
<gene>
    <name evidence="14" type="primary">LOC106173441</name>
</gene>
<dbReference type="STRING" id="7574.A0A1S3JI20"/>
<evidence type="ECO:0000256" key="3">
    <source>
        <dbReference type="ARBA" id="ARBA00022676"/>
    </source>
</evidence>
<evidence type="ECO:0000256" key="7">
    <source>
        <dbReference type="ARBA" id="ARBA00022989"/>
    </source>
</evidence>
<dbReference type="Proteomes" id="UP000085678">
    <property type="component" value="Unplaced"/>
</dbReference>
<evidence type="ECO:0000256" key="8">
    <source>
        <dbReference type="ARBA" id="ARBA00023034"/>
    </source>
</evidence>
<evidence type="ECO:0000313" key="13">
    <source>
        <dbReference type="Proteomes" id="UP000085678"/>
    </source>
</evidence>
<proteinExistence type="inferred from homology"/>
<keyword evidence="7 11" id="KW-1133">Transmembrane helix</keyword>
<feature type="region of interest" description="Disordered" evidence="12">
    <location>
        <begin position="80"/>
        <end position="103"/>
    </location>
</feature>
<dbReference type="RefSeq" id="XP_013410037.1">
    <property type="nucleotide sequence ID" value="XM_013554583.1"/>
</dbReference>
<dbReference type="Gene3D" id="3.90.550.50">
    <property type="match status" value="1"/>
</dbReference>
<evidence type="ECO:0000256" key="5">
    <source>
        <dbReference type="ARBA" id="ARBA00022692"/>
    </source>
</evidence>
<dbReference type="GO" id="GO:0006493">
    <property type="term" value="P:protein O-linked glycosylation"/>
    <property type="evidence" value="ECO:0007669"/>
    <property type="project" value="TreeGrafter"/>
</dbReference>
<dbReference type="PANTHER" id="PTHR11214:SF314">
    <property type="entry name" value="HEXOSYLTRANSFERASE"/>
    <property type="match status" value="1"/>
</dbReference>
<sequence>MARSKLLLFLTGFCVFHFFGYLYYTSQEYVRHLQALHGKTIYIQGTDDLREVLKEDSGLEAIARHSGSSVNLTKLLTHSGSKSSNFREKDSKGEKNSNGILRNVGSSRTRKLSSVIESQQEVVNPHDFPYLINEEYVCQKDGKKEEVFLMVVVLSSVHRYRQRQAIRQTWGTAINQPELKTKVVFMLGRTNESFHEYQVRKESEQHHDIIQEDFIDTYRNLSIKTTAVLKWYTTYCNHAKYLLKTDEDMFVHIPNLIKSLKDSGPKFHKFIMGSVIKGAMPYRQNFSKWYVSKEEYSDSVYPTYISGTAYVISQDLVSDLYQATLVTPMFWLEDVYITGICAAKVDASHVHHLGFQYFRRNEPPCNFANFITGHRIGQQEMRRIWKALDGPRWSC</sequence>
<evidence type="ECO:0000256" key="2">
    <source>
        <dbReference type="ARBA" id="ARBA00008661"/>
    </source>
</evidence>
<feature type="transmembrane region" description="Helical" evidence="11">
    <location>
        <begin position="7"/>
        <end position="24"/>
    </location>
</feature>
<dbReference type="EC" id="2.4.1.-" evidence="11"/>
<keyword evidence="9 11" id="KW-0472">Membrane</keyword>
<comment type="similarity">
    <text evidence="2 11">Belongs to the glycosyltransferase 31 family.</text>
</comment>
<dbReference type="GO" id="GO:0000139">
    <property type="term" value="C:Golgi membrane"/>
    <property type="evidence" value="ECO:0007669"/>
    <property type="project" value="UniProtKB-SubCell"/>
</dbReference>
<dbReference type="FunCoup" id="A0A1S3JI20">
    <property type="interactions" value="57"/>
</dbReference>
<dbReference type="PANTHER" id="PTHR11214">
    <property type="entry name" value="BETA-1,3-N-ACETYLGLUCOSAMINYLTRANSFERASE"/>
    <property type="match status" value="1"/>
</dbReference>
<name>A0A1S3JI20_LINAN</name>
<reference evidence="14" key="1">
    <citation type="journal article" date="2015" name="Nat. Commun.">
        <title>The Lingula genome provides insights into brachiopod evolution and the origin of phosphate biomineralization.</title>
        <authorList>
            <person name="Luo Y.J."/>
            <person name="Takeuchi T."/>
            <person name="Koyanagi R."/>
            <person name="Yamada L."/>
            <person name="Kanda M."/>
            <person name="Khalturina M."/>
            <person name="Fujie M."/>
            <person name="Yamasaki S.I."/>
            <person name="Endo K."/>
            <person name="Satoh N."/>
        </authorList>
    </citation>
    <scope>NUCLEOTIDE SEQUENCE</scope>
</reference>
<reference evidence="14" key="2">
    <citation type="submission" date="2025-08" db="UniProtKB">
        <authorList>
            <consortium name="RefSeq"/>
        </authorList>
    </citation>
    <scope>IDENTIFICATION</scope>
</reference>
<dbReference type="InterPro" id="IPR002659">
    <property type="entry name" value="Glyco_trans_31"/>
</dbReference>
<dbReference type="KEGG" id="lak:106173441"/>
<evidence type="ECO:0000256" key="9">
    <source>
        <dbReference type="ARBA" id="ARBA00023136"/>
    </source>
</evidence>
<keyword evidence="10" id="KW-0325">Glycoprotein</keyword>
<keyword evidence="13" id="KW-1185">Reference proteome</keyword>
<keyword evidence="3 11" id="KW-0328">Glycosyltransferase</keyword>
<dbReference type="Pfam" id="PF01762">
    <property type="entry name" value="Galactosyl_T"/>
    <property type="match status" value="1"/>
</dbReference>
<evidence type="ECO:0000256" key="6">
    <source>
        <dbReference type="ARBA" id="ARBA00022968"/>
    </source>
</evidence>
<dbReference type="FunFam" id="3.90.550.50:FF:000001">
    <property type="entry name" value="Hexosyltransferase"/>
    <property type="match status" value="1"/>
</dbReference>
<comment type="subcellular location">
    <subcellularLocation>
        <location evidence="1 11">Golgi apparatus membrane</location>
        <topology evidence="1 11">Single-pass type II membrane protein</topology>
    </subcellularLocation>
</comment>
<feature type="compositionally biased region" description="Basic and acidic residues" evidence="12">
    <location>
        <begin position="85"/>
        <end position="95"/>
    </location>
</feature>
<keyword evidence="5 11" id="KW-0812">Transmembrane</keyword>
<keyword evidence="8 11" id="KW-0333">Golgi apparatus</keyword>
<dbReference type="AlphaFoldDB" id="A0A1S3JI20"/>
<keyword evidence="4" id="KW-0808">Transferase</keyword>
<evidence type="ECO:0000313" key="14">
    <source>
        <dbReference type="RefSeq" id="XP_013410037.1"/>
    </source>
</evidence>
<evidence type="ECO:0000256" key="4">
    <source>
        <dbReference type="ARBA" id="ARBA00022679"/>
    </source>
</evidence>
<evidence type="ECO:0000256" key="1">
    <source>
        <dbReference type="ARBA" id="ARBA00004323"/>
    </source>
</evidence>
<dbReference type="OMA" id="WINIFQD"/>
<dbReference type="OrthoDB" id="5512589at2759"/>
<evidence type="ECO:0000256" key="12">
    <source>
        <dbReference type="SAM" id="MobiDB-lite"/>
    </source>
</evidence>
<keyword evidence="6 11" id="KW-0735">Signal-anchor</keyword>
<evidence type="ECO:0000256" key="10">
    <source>
        <dbReference type="ARBA" id="ARBA00023180"/>
    </source>
</evidence>
<dbReference type="InParanoid" id="A0A1S3JI20"/>
<organism evidence="13 14">
    <name type="scientific">Lingula anatina</name>
    <name type="common">Brachiopod</name>
    <name type="synonym">Lingula unguis</name>
    <dbReference type="NCBI Taxonomy" id="7574"/>
    <lineage>
        <taxon>Eukaryota</taxon>
        <taxon>Metazoa</taxon>
        <taxon>Spiralia</taxon>
        <taxon>Lophotrochozoa</taxon>
        <taxon>Brachiopoda</taxon>
        <taxon>Linguliformea</taxon>
        <taxon>Lingulata</taxon>
        <taxon>Lingulida</taxon>
        <taxon>Linguloidea</taxon>
        <taxon>Lingulidae</taxon>
        <taxon>Lingula</taxon>
    </lineage>
</organism>
<evidence type="ECO:0000256" key="11">
    <source>
        <dbReference type="RuleBase" id="RU363063"/>
    </source>
</evidence>
<protein>
    <recommendedName>
        <fullName evidence="11">Hexosyltransferase</fullName>
        <ecNumber evidence="11">2.4.1.-</ecNumber>
    </recommendedName>
</protein>
<dbReference type="GO" id="GO:0016758">
    <property type="term" value="F:hexosyltransferase activity"/>
    <property type="evidence" value="ECO:0007669"/>
    <property type="project" value="InterPro"/>
</dbReference>